<name>A0A9P5TVZ4_9AGAR</name>
<feature type="non-terminal residue" evidence="1">
    <location>
        <position position="186"/>
    </location>
</feature>
<keyword evidence="2" id="KW-1185">Reference proteome</keyword>
<proteinExistence type="predicted"/>
<evidence type="ECO:0000313" key="1">
    <source>
        <dbReference type="EMBL" id="KAF9028209.1"/>
    </source>
</evidence>
<organism evidence="1 2">
    <name type="scientific">Rhodocollybia butyracea</name>
    <dbReference type="NCBI Taxonomy" id="206335"/>
    <lineage>
        <taxon>Eukaryota</taxon>
        <taxon>Fungi</taxon>
        <taxon>Dikarya</taxon>
        <taxon>Basidiomycota</taxon>
        <taxon>Agaricomycotina</taxon>
        <taxon>Agaricomycetes</taxon>
        <taxon>Agaricomycetidae</taxon>
        <taxon>Agaricales</taxon>
        <taxon>Marasmiineae</taxon>
        <taxon>Omphalotaceae</taxon>
        <taxon>Rhodocollybia</taxon>
    </lineage>
</organism>
<sequence>NFLKSDSAGALRSRRVFMEIFSQLGDPDPATSTEKFFANPPILIIASPCYVRIDHPPNYIFVDREVWSRYHTDDPLSSRSLAAYEVTRARIVRALGQYAASKAREQLVTRRKLNVPWITESDCDYGGIVVLSADCQAIAMLQTSRSDFHIFNDRNAAALQAHSIIDVIGRRSPLRSNASIRGNRRN</sequence>
<protein>
    <submittedName>
        <fullName evidence="1">Uncharacterized protein</fullName>
    </submittedName>
</protein>
<evidence type="ECO:0000313" key="2">
    <source>
        <dbReference type="Proteomes" id="UP000772434"/>
    </source>
</evidence>
<gene>
    <name evidence="1" type="ORF">BDP27DRAFT_1350189</name>
</gene>
<comment type="caution">
    <text evidence="1">The sequence shown here is derived from an EMBL/GenBank/DDBJ whole genome shotgun (WGS) entry which is preliminary data.</text>
</comment>
<dbReference type="EMBL" id="JADNRY010000742">
    <property type="protein sequence ID" value="KAF9028209.1"/>
    <property type="molecule type" value="Genomic_DNA"/>
</dbReference>
<dbReference type="Proteomes" id="UP000772434">
    <property type="component" value="Unassembled WGS sequence"/>
</dbReference>
<reference evidence="1" key="1">
    <citation type="submission" date="2020-11" db="EMBL/GenBank/DDBJ databases">
        <authorList>
            <consortium name="DOE Joint Genome Institute"/>
            <person name="Ahrendt S."/>
            <person name="Riley R."/>
            <person name="Andreopoulos W."/>
            <person name="Labutti K."/>
            <person name="Pangilinan J."/>
            <person name="Ruiz-Duenas F.J."/>
            <person name="Barrasa J.M."/>
            <person name="Sanchez-Garcia M."/>
            <person name="Camarero S."/>
            <person name="Miyauchi S."/>
            <person name="Serrano A."/>
            <person name="Linde D."/>
            <person name="Babiker R."/>
            <person name="Drula E."/>
            <person name="Ayuso-Fernandez I."/>
            <person name="Pacheco R."/>
            <person name="Padilla G."/>
            <person name="Ferreira P."/>
            <person name="Barriuso J."/>
            <person name="Kellner H."/>
            <person name="Castanera R."/>
            <person name="Alfaro M."/>
            <person name="Ramirez L."/>
            <person name="Pisabarro A.G."/>
            <person name="Kuo A."/>
            <person name="Tritt A."/>
            <person name="Lipzen A."/>
            <person name="He G."/>
            <person name="Yan M."/>
            <person name="Ng V."/>
            <person name="Cullen D."/>
            <person name="Martin F."/>
            <person name="Rosso M.-N."/>
            <person name="Henrissat B."/>
            <person name="Hibbett D."/>
            <person name="Martinez A.T."/>
            <person name="Grigoriev I.V."/>
        </authorList>
    </citation>
    <scope>NUCLEOTIDE SEQUENCE</scope>
    <source>
        <strain evidence="1">AH 40177</strain>
    </source>
</reference>
<dbReference type="AlphaFoldDB" id="A0A9P5TVZ4"/>
<accession>A0A9P5TVZ4</accession>